<name>A0A4S9LYN8_AURPU</name>
<sequence length="154" mass="16814">MRVYRVGGHACDTTHPVDTTACASHTLDLLRTDWGAFEIATDVDMYRQPVLDSIAAQSRIKASSMAKAIGFWQFGVRGTPSVSFNTIKKKLCACGEAIYHQTPQDIDVNSIEIVNTISSTTTLPALIDAHLEEQIYSAMRPTSRDAQHAVASCL</sequence>
<evidence type="ECO:0000313" key="2">
    <source>
        <dbReference type="Proteomes" id="UP000306584"/>
    </source>
</evidence>
<organism evidence="1 2">
    <name type="scientific">Aureobasidium pullulans</name>
    <name type="common">Black yeast</name>
    <name type="synonym">Pullularia pullulans</name>
    <dbReference type="NCBI Taxonomy" id="5580"/>
    <lineage>
        <taxon>Eukaryota</taxon>
        <taxon>Fungi</taxon>
        <taxon>Dikarya</taxon>
        <taxon>Ascomycota</taxon>
        <taxon>Pezizomycotina</taxon>
        <taxon>Dothideomycetes</taxon>
        <taxon>Dothideomycetidae</taxon>
        <taxon>Dothideales</taxon>
        <taxon>Saccotheciaceae</taxon>
        <taxon>Aureobasidium</taxon>
    </lineage>
</organism>
<gene>
    <name evidence="1" type="ORF">D6D01_01706</name>
</gene>
<proteinExistence type="predicted"/>
<accession>A0A4S9LYN8</accession>
<dbReference type="AlphaFoldDB" id="A0A4S9LYN8"/>
<comment type="caution">
    <text evidence="1">The sequence shown here is derived from an EMBL/GenBank/DDBJ whole genome shotgun (WGS) entry which is preliminary data.</text>
</comment>
<evidence type="ECO:0000313" key="1">
    <source>
        <dbReference type="EMBL" id="THY35000.1"/>
    </source>
</evidence>
<protein>
    <submittedName>
        <fullName evidence="1">Uncharacterized protein</fullName>
    </submittedName>
</protein>
<dbReference type="EMBL" id="QZBD01000032">
    <property type="protein sequence ID" value="THY35000.1"/>
    <property type="molecule type" value="Genomic_DNA"/>
</dbReference>
<reference evidence="1 2" key="1">
    <citation type="submission" date="2018-10" db="EMBL/GenBank/DDBJ databases">
        <title>Fifty Aureobasidium pullulans genomes reveal a recombining polyextremotolerant generalist.</title>
        <authorList>
            <person name="Gostincar C."/>
            <person name="Turk M."/>
            <person name="Zajc J."/>
            <person name="Gunde-Cimerman N."/>
        </authorList>
    </citation>
    <scope>NUCLEOTIDE SEQUENCE [LARGE SCALE GENOMIC DNA]</scope>
    <source>
        <strain evidence="1 2">EXF-6604</strain>
    </source>
</reference>
<dbReference type="Proteomes" id="UP000306584">
    <property type="component" value="Unassembled WGS sequence"/>
</dbReference>